<dbReference type="AlphaFoldDB" id="A0A0N9M676"/>
<reference evidence="1" key="2">
    <citation type="submission" date="2015-01" db="EMBL/GenBank/DDBJ databases">
        <authorList>
            <person name="Xiang T."/>
            <person name="Song Y."/>
            <person name="Huang L."/>
            <person name="Wang B."/>
            <person name="Wu P."/>
        </authorList>
    </citation>
    <scope>NUCLEOTIDE SEQUENCE</scope>
    <source>
        <strain evidence="1">BW11M1</strain>
    </source>
</reference>
<accession>A0A0N9M676</accession>
<organism evidence="1">
    <name type="scientific">Pseudomonas putida</name>
    <name type="common">Arthrobacter siderocapsulatus</name>
    <dbReference type="NCBI Taxonomy" id="303"/>
    <lineage>
        <taxon>Bacteria</taxon>
        <taxon>Pseudomonadati</taxon>
        <taxon>Pseudomonadota</taxon>
        <taxon>Gammaproteobacteria</taxon>
        <taxon>Pseudomonadales</taxon>
        <taxon>Pseudomonadaceae</taxon>
        <taxon>Pseudomonas</taxon>
    </lineage>
</organism>
<reference evidence="1" key="1">
    <citation type="journal article" date="2015" name="Genome Biol. Evol.">
        <title>Different Ancestries of R Tailocins in Rhizospheric Pseudomonas Isolates.</title>
        <authorList>
            <person name="Ghequire M.G."/>
            <person name="Dillen Y."/>
            <person name="Lambrichts I."/>
            <person name="Proost P."/>
            <person name="Wattiez R."/>
            <person name="De Mot R."/>
        </authorList>
    </citation>
    <scope>NUCLEOTIDE SEQUENCE</scope>
    <source>
        <strain evidence="1">BW11M1</strain>
    </source>
</reference>
<sequence length="110" mass="11531">MEAVKVGKHFFNAHPTAVSQVFSAADNKDGVYLRTATLCTGGGILNLYTGPKAPAYLGDMSVHAIMGGINGGIDSQYTLPYPLFIPAGYGLWTVANNATAAIALTYDFVS</sequence>
<name>A0A0N9M676_PSEPU</name>
<proteinExistence type="predicted"/>
<evidence type="ECO:0000313" key="1">
    <source>
        <dbReference type="EMBL" id="ALG76522.1"/>
    </source>
</evidence>
<protein>
    <submittedName>
        <fullName evidence="1">Uncharacterized protein</fullName>
    </submittedName>
</protein>
<dbReference type="EMBL" id="KP698091">
    <property type="protein sequence ID" value="ALG76522.1"/>
    <property type="molecule type" value="Genomic_DNA"/>
</dbReference>